<feature type="compositionally biased region" description="Pro residues" evidence="1">
    <location>
        <begin position="25"/>
        <end position="46"/>
    </location>
</feature>
<evidence type="ECO:0000313" key="2">
    <source>
        <dbReference type="EMBL" id="KIJ95053.1"/>
    </source>
</evidence>
<proteinExistence type="predicted"/>
<accession>A0A0C9X1A9</accession>
<evidence type="ECO:0000313" key="3">
    <source>
        <dbReference type="Proteomes" id="UP000054477"/>
    </source>
</evidence>
<dbReference type="HOGENOM" id="CLU_2158820_0_0_1"/>
<feature type="region of interest" description="Disordered" evidence="1">
    <location>
        <begin position="19"/>
        <end position="69"/>
    </location>
</feature>
<protein>
    <submittedName>
        <fullName evidence="2">Uncharacterized protein</fullName>
    </submittedName>
</protein>
<dbReference type="Proteomes" id="UP000054477">
    <property type="component" value="Unassembled WGS sequence"/>
</dbReference>
<dbReference type="EMBL" id="KN838769">
    <property type="protein sequence ID" value="KIJ95053.1"/>
    <property type="molecule type" value="Genomic_DNA"/>
</dbReference>
<reference evidence="3" key="2">
    <citation type="submission" date="2015-01" db="EMBL/GenBank/DDBJ databases">
        <title>Evolutionary Origins and Diversification of the Mycorrhizal Mutualists.</title>
        <authorList>
            <consortium name="DOE Joint Genome Institute"/>
            <consortium name="Mycorrhizal Genomics Consortium"/>
            <person name="Kohler A."/>
            <person name="Kuo A."/>
            <person name="Nagy L.G."/>
            <person name="Floudas D."/>
            <person name="Copeland A."/>
            <person name="Barry K.W."/>
            <person name="Cichocki N."/>
            <person name="Veneault-Fourrey C."/>
            <person name="LaButti K."/>
            <person name="Lindquist E.A."/>
            <person name="Lipzen A."/>
            <person name="Lundell T."/>
            <person name="Morin E."/>
            <person name="Murat C."/>
            <person name="Riley R."/>
            <person name="Ohm R."/>
            <person name="Sun H."/>
            <person name="Tunlid A."/>
            <person name="Henrissat B."/>
            <person name="Grigoriev I.V."/>
            <person name="Hibbett D.S."/>
            <person name="Martin F."/>
        </authorList>
    </citation>
    <scope>NUCLEOTIDE SEQUENCE [LARGE SCALE GENOMIC DNA]</scope>
    <source>
        <strain evidence="3">LaAM-08-1</strain>
    </source>
</reference>
<sequence length="111" mass="12548">MSIVVHRLLFPAKQPPLLIHKARSPSPPFHLPEQPPPPKIITPHPPTTTTRPSRTPYHTTSPSKQAPARCHVAVVSATWQPDGEQEGWRRAKTTNDDVDIVIRHLFYDIIM</sequence>
<feature type="compositionally biased region" description="Low complexity" evidence="1">
    <location>
        <begin position="47"/>
        <end position="62"/>
    </location>
</feature>
<gene>
    <name evidence="2" type="ORF">K443DRAFT_11664</name>
</gene>
<evidence type="ECO:0000256" key="1">
    <source>
        <dbReference type="SAM" id="MobiDB-lite"/>
    </source>
</evidence>
<name>A0A0C9X1A9_9AGAR</name>
<dbReference type="AlphaFoldDB" id="A0A0C9X1A9"/>
<reference evidence="2 3" key="1">
    <citation type="submission" date="2014-04" db="EMBL/GenBank/DDBJ databases">
        <authorList>
            <consortium name="DOE Joint Genome Institute"/>
            <person name="Kuo A."/>
            <person name="Kohler A."/>
            <person name="Nagy L.G."/>
            <person name="Floudas D."/>
            <person name="Copeland A."/>
            <person name="Barry K.W."/>
            <person name="Cichocki N."/>
            <person name="Veneault-Fourrey C."/>
            <person name="LaButti K."/>
            <person name="Lindquist E.A."/>
            <person name="Lipzen A."/>
            <person name="Lundell T."/>
            <person name="Morin E."/>
            <person name="Murat C."/>
            <person name="Sun H."/>
            <person name="Tunlid A."/>
            <person name="Henrissat B."/>
            <person name="Grigoriev I.V."/>
            <person name="Hibbett D.S."/>
            <person name="Martin F."/>
            <person name="Nordberg H.P."/>
            <person name="Cantor M.N."/>
            <person name="Hua S.X."/>
        </authorList>
    </citation>
    <scope>NUCLEOTIDE SEQUENCE [LARGE SCALE GENOMIC DNA]</scope>
    <source>
        <strain evidence="2 3">LaAM-08-1</strain>
    </source>
</reference>
<organism evidence="2 3">
    <name type="scientific">Laccaria amethystina LaAM-08-1</name>
    <dbReference type="NCBI Taxonomy" id="1095629"/>
    <lineage>
        <taxon>Eukaryota</taxon>
        <taxon>Fungi</taxon>
        <taxon>Dikarya</taxon>
        <taxon>Basidiomycota</taxon>
        <taxon>Agaricomycotina</taxon>
        <taxon>Agaricomycetes</taxon>
        <taxon>Agaricomycetidae</taxon>
        <taxon>Agaricales</taxon>
        <taxon>Agaricineae</taxon>
        <taxon>Hydnangiaceae</taxon>
        <taxon>Laccaria</taxon>
    </lineage>
</organism>
<keyword evidence="3" id="KW-1185">Reference proteome</keyword>